<evidence type="ECO:0000313" key="3">
    <source>
        <dbReference type="EMBL" id="QCZ93857.1"/>
    </source>
</evidence>
<dbReference type="RefSeq" id="WP_139756599.1">
    <property type="nucleotide sequence ID" value="NZ_CP039852.1"/>
</dbReference>
<dbReference type="PANTHER" id="PTHR43639">
    <property type="entry name" value="OXIDOREDUCTASE, SHORT-CHAIN DEHYDROGENASE/REDUCTASE FAMILY (AFU_ORTHOLOGUE AFUA_5G02870)"/>
    <property type="match status" value="1"/>
</dbReference>
<dbReference type="PRINTS" id="PR00081">
    <property type="entry name" value="GDHRDH"/>
</dbReference>
<protein>
    <submittedName>
        <fullName evidence="3">Pteridine reductase</fullName>
        <ecNumber evidence="3">1.5.1.33</ecNumber>
    </submittedName>
</protein>
<dbReference type="PANTHER" id="PTHR43639:SF1">
    <property type="entry name" value="SHORT-CHAIN DEHYDROGENASE_REDUCTASE FAMILY PROTEIN"/>
    <property type="match status" value="1"/>
</dbReference>
<reference evidence="3 4" key="1">
    <citation type="submission" date="2019-04" db="EMBL/GenBank/DDBJ databases">
        <title>Salinimonas iocasae sp. nov., a halophilic bacterium isolated from the outer tube casing of tubeworms in Okinawa Trough.</title>
        <authorList>
            <person name="Zhang H."/>
            <person name="Wang H."/>
            <person name="Li C."/>
        </authorList>
    </citation>
    <scope>NUCLEOTIDE SEQUENCE [LARGE SCALE GENOMIC DNA]</scope>
    <source>
        <strain evidence="3 4">KX18D6</strain>
    </source>
</reference>
<dbReference type="InterPro" id="IPR020904">
    <property type="entry name" value="Sc_DH/Rdtase_CS"/>
</dbReference>
<evidence type="ECO:0000256" key="2">
    <source>
        <dbReference type="ARBA" id="ARBA00023002"/>
    </source>
</evidence>
<name>A0A5B7YDQ3_9ALTE</name>
<dbReference type="EMBL" id="CP039852">
    <property type="protein sequence ID" value="QCZ93857.1"/>
    <property type="molecule type" value="Genomic_DNA"/>
</dbReference>
<dbReference type="Pfam" id="PF13561">
    <property type="entry name" value="adh_short_C2"/>
    <property type="match status" value="1"/>
</dbReference>
<dbReference type="EC" id="1.5.1.33" evidence="3"/>
<dbReference type="NCBIfam" id="NF006598">
    <property type="entry name" value="PRK09135.1"/>
    <property type="match status" value="1"/>
</dbReference>
<dbReference type="PROSITE" id="PS00061">
    <property type="entry name" value="ADH_SHORT"/>
    <property type="match status" value="1"/>
</dbReference>
<evidence type="ECO:0000313" key="4">
    <source>
        <dbReference type="Proteomes" id="UP000304912"/>
    </source>
</evidence>
<dbReference type="InterPro" id="IPR036291">
    <property type="entry name" value="NAD(P)-bd_dom_sf"/>
</dbReference>
<dbReference type="SUPFAM" id="SSF51735">
    <property type="entry name" value="NAD(P)-binding Rossmann-fold domains"/>
    <property type="match status" value="1"/>
</dbReference>
<dbReference type="AlphaFoldDB" id="A0A5B7YDQ3"/>
<proteinExistence type="inferred from homology"/>
<dbReference type="Gene3D" id="3.40.50.720">
    <property type="entry name" value="NAD(P)-binding Rossmann-like Domain"/>
    <property type="match status" value="1"/>
</dbReference>
<dbReference type="FunFam" id="3.40.50.720:FF:000084">
    <property type="entry name" value="Short-chain dehydrogenase reductase"/>
    <property type="match status" value="1"/>
</dbReference>
<dbReference type="KEGG" id="salk:FBQ74_10315"/>
<keyword evidence="4" id="KW-1185">Reference proteome</keyword>
<dbReference type="InterPro" id="IPR002347">
    <property type="entry name" value="SDR_fam"/>
</dbReference>
<dbReference type="GO" id="GO:0047040">
    <property type="term" value="F:pteridine reductase activity"/>
    <property type="evidence" value="ECO:0007669"/>
    <property type="project" value="UniProtKB-EC"/>
</dbReference>
<gene>
    <name evidence="3" type="ORF">FBQ74_10315</name>
</gene>
<accession>A0A5B7YDQ3</accession>
<dbReference type="Proteomes" id="UP000304912">
    <property type="component" value="Chromosome"/>
</dbReference>
<dbReference type="PRINTS" id="PR00080">
    <property type="entry name" value="SDRFAMILY"/>
</dbReference>
<sequence>MTTPVALVTGGAKRIGAHLVKTLHQHGWRVVIHYHQSNDAAQTLCQALNEIRPDSATIVQGDLCNLTEITHIAAKARQAFGQIDLLINNASSFYPTPLGQIDKANWDALMGSNVQGPVFLTQALCDVLKQQSGTVINMIDMHIDRPLPQHTVYCAAKSALASVTRSLAGELAPSVRVNGIAPGAILWPERDLSEEEKQALLASIPLKTLGSPSVIAHAMLYLIDATYVTGQILYVDGGRSIASNASA</sequence>
<organism evidence="3 4">
    <name type="scientific">Salinimonas iocasae</name>
    <dbReference type="NCBI Taxonomy" id="2572577"/>
    <lineage>
        <taxon>Bacteria</taxon>
        <taxon>Pseudomonadati</taxon>
        <taxon>Pseudomonadota</taxon>
        <taxon>Gammaproteobacteria</taxon>
        <taxon>Alteromonadales</taxon>
        <taxon>Alteromonadaceae</taxon>
        <taxon>Alteromonas/Salinimonas group</taxon>
        <taxon>Salinimonas</taxon>
    </lineage>
</organism>
<evidence type="ECO:0000256" key="1">
    <source>
        <dbReference type="ARBA" id="ARBA00006484"/>
    </source>
</evidence>
<comment type="similarity">
    <text evidence="1">Belongs to the short-chain dehydrogenases/reductases (SDR) family.</text>
</comment>
<dbReference type="OrthoDB" id="9793499at2"/>
<keyword evidence="2 3" id="KW-0560">Oxidoreductase</keyword>